<evidence type="ECO:0008006" key="4">
    <source>
        <dbReference type="Google" id="ProtNLM"/>
    </source>
</evidence>
<dbReference type="AlphaFoldDB" id="A0A5A9GCR8"/>
<proteinExistence type="predicted"/>
<reference evidence="2 3" key="1">
    <citation type="submission" date="2019-08" db="EMBL/GenBank/DDBJ databases">
        <authorList>
            <person name="Grouzdev D."/>
            <person name="Tikhonova E."/>
            <person name="Kravchenko I."/>
        </authorList>
    </citation>
    <scope>NUCLEOTIDE SEQUENCE [LARGE SCALE GENOMIC DNA]</scope>
    <source>
        <strain evidence="2 3">59b</strain>
    </source>
</reference>
<gene>
    <name evidence="2" type="ORF">FZ942_28570</name>
</gene>
<name>A0A5A9GCR8_AZOLI</name>
<evidence type="ECO:0000313" key="3">
    <source>
        <dbReference type="Proteomes" id="UP000324927"/>
    </source>
</evidence>
<protein>
    <recommendedName>
        <fullName evidence="4">DUF945 domain-containing protein</fullName>
    </recommendedName>
</protein>
<evidence type="ECO:0000313" key="2">
    <source>
        <dbReference type="EMBL" id="KAA0592181.1"/>
    </source>
</evidence>
<keyword evidence="3" id="KW-1185">Reference proteome</keyword>
<comment type="caution">
    <text evidence="2">The sequence shown here is derived from an EMBL/GenBank/DDBJ whole genome shotgun (WGS) entry which is preliminary data.</text>
</comment>
<dbReference type="EMBL" id="VTTN01000017">
    <property type="protein sequence ID" value="KAA0592181.1"/>
    <property type="molecule type" value="Genomic_DNA"/>
</dbReference>
<evidence type="ECO:0000256" key="1">
    <source>
        <dbReference type="SAM" id="MobiDB-lite"/>
    </source>
</evidence>
<dbReference type="RefSeq" id="WP_149234460.1">
    <property type="nucleotide sequence ID" value="NZ_JALJXJ010000008.1"/>
</dbReference>
<sequence length="546" mass="56137">MRLSRLSPVPALPVRSLKPALIAGGMLALVAGWSPVQAAPAVDDAGAKALAASLKKDLPRWFPPPTEDGEGIGFEWQGEPTVKPAGDHYDVALPRLSAEDAEGTLFDIGTILLAVTPKDDSQYGVSITLPSAMKVQNLDDNDEYVDAATISIGKQSFTSTWSGALETLLAVDGAFNDIAVTAADGKGKVSIASMTMVQDLKPEAGTNGATLWSGPAAFAFGGLSVQDEKKKELVKIGGVTAEAAYTRVDLTKVSALQKLSEQTAAKGVAPSTSELLPKLQGMFGGVTGAMRLSNLSFVNPEDGTQVSLGQLAFRSGLTDLDQALSTVSMGMEARDFSMTPSPAPAAFTPRAFEMKLSVAKLPNSALWKAFTELAKAAEAEEAPPPKKGAKAKAAAPTPPSSDVVMQQAMAAMGEAGTELRIDALNLDTPATAGTATGAVRVATQAAFGVTGGATVLLRGIDAAVKAMQPAPGAKPDKETQDLLGGLAMIQALGQAGKDDTGADTRTYKIDITEAGQLLLNGADMTALLAGGSEPAPAPAEQPKKKK</sequence>
<organism evidence="2 3">
    <name type="scientific">Azospirillum lipoferum</name>
    <dbReference type="NCBI Taxonomy" id="193"/>
    <lineage>
        <taxon>Bacteria</taxon>
        <taxon>Pseudomonadati</taxon>
        <taxon>Pseudomonadota</taxon>
        <taxon>Alphaproteobacteria</taxon>
        <taxon>Rhodospirillales</taxon>
        <taxon>Azospirillaceae</taxon>
        <taxon>Azospirillum</taxon>
    </lineage>
</organism>
<dbReference type="OrthoDB" id="7319847at2"/>
<dbReference type="Proteomes" id="UP000324927">
    <property type="component" value="Unassembled WGS sequence"/>
</dbReference>
<accession>A0A5A9GCR8</accession>
<feature type="region of interest" description="Disordered" evidence="1">
    <location>
        <begin position="378"/>
        <end position="400"/>
    </location>
</feature>